<dbReference type="Proteomes" id="UP000789901">
    <property type="component" value="Unassembled WGS sequence"/>
</dbReference>
<evidence type="ECO:0000313" key="2">
    <source>
        <dbReference type="EMBL" id="CAG8829726.1"/>
    </source>
</evidence>
<evidence type="ECO:0000256" key="1">
    <source>
        <dbReference type="SAM" id="MobiDB-lite"/>
    </source>
</evidence>
<feature type="compositionally biased region" description="Basic and acidic residues" evidence="1">
    <location>
        <begin position="172"/>
        <end position="195"/>
    </location>
</feature>
<feature type="compositionally biased region" description="Basic and acidic residues" evidence="1">
    <location>
        <begin position="271"/>
        <end position="285"/>
    </location>
</feature>
<feature type="non-terminal residue" evidence="2">
    <location>
        <position position="1"/>
    </location>
</feature>
<keyword evidence="3" id="KW-1185">Reference proteome</keyword>
<dbReference type="EMBL" id="CAJVQB010041641">
    <property type="protein sequence ID" value="CAG8829726.1"/>
    <property type="molecule type" value="Genomic_DNA"/>
</dbReference>
<feature type="region of interest" description="Disordered" evidence="1">
    <location>
        <begin position="147"/>
        <end position="195"/>
    </location>
</feature>
<gene>
    <name evidence="2" type="ORF">GMARGA_LOCUS30066</name>
</gene>
<name>A0ABN7WF34_GIGMA</name>
<proteinExistence type="predicted"/>
<reference evidence="2 3" key="1">
    <citation type="submission" date="2021-06" db="EMBL/GenBank/DDBJ databases">
        <authorList>
            <person name="Kallberg Y."/>
            <person name="Tangrot J."/>
            <person name="Rosling A."/>
        </authorList>
    </citation>
    <scope>NUCLEOTIDE SEQUENCE [LARGE SCALE GENOMIC DNA]</scope>
    <source>
        <strain evidence="2 3">120-4 pot B 10/14</strain>
    </source>
</reference>
<accession>A0ABN7WF34</accession>
<feature type="region of interest" description="Disordered" evidence="1">
    <location>
        <begin position="260"/>
        <end position="285"/>
    </location>
</feature>
<evidence type="ECO:0000313" key="3">
    <source>
        <dbReference type="Proteomes" id="UP000789901"/>
    </source>
</evidence>
<organism evidence="2 3">
    <name type="scientific">Gigaspora margarita</name>
    <dbReference type="NCBI Taxonomy" id="4874"/>
    <lineage>
        <taxon>Eukaryota</taxon>
        <taxon>Fungi</taxon>
        <taxon>Fungi incertae sedis</taxon>
        <taxon>Mucoromycota</taxon>
        <taxon>Glomeromycotina</taxon>
        <taxon>Glomeromycetes</taxon>
        <taxon>Diversisporales</taxon>
        <taxon>Gigasporaceae</taxon>
        <taxon>Gigaspora</taxon>
    </lineage>
</organism>
<comment type="caution">
    <text evidence="2">The sequence shown here is derived from an EMBL/GenBank/DDBJ whole genome shotgun (WGS) entry which is preliminary data.</text>
</comment>
<sequence>PLDDEQIPTALDFILEVLEYIITESEKKDYTEWSDVRTKVEKVKSKVYRRYQKSAKNGHTCETNDPYDSSWYCRKGGKLERIVSKRKSEKFDQEIEGKKITQEKEKAINISTILEYKDVVMDPIKNFQKEILAVLNDWIIELNDKEEKVDNETNSKSNAEMNKKKKIGNEPGKSRDGSSRVIEIEPKDKKGLGEDKRPTCYQKVLSIGGTYKSWINLELAQRTFKKLEEKETINKVNIPEVYQKNKVMPKRSLYEISDVEKRKQSTSNEMLDDKAQNKNDHKLLKEGSVEKWRSSEYEKPLNGDALGHACDLWIKKVTKFRGMVKKNENNNPKKVSRYLDNCGPYEVELEENCEKEAPENYQKAPGIEIINEIIIVKIKCEKKMEVENKLQKLEALMEPIWLDLAIEKKINMKEKNQNSDDVNHVYETIELGCKNKVKTEIGSMEHTDKSTEQSDFAKKCKAGNYDEISRKENEVDEIEVVEGADSTGQFNLAGLIWWRKLQLEKIKKEALAENNDNKDEGRNNGTEESLKEEAISRAYEKWNRRYKKIDKLPKSDKENEGVTSESNCMDVFESVDNELVDQLFDPGGVFSRK</sequence>
<protein>
    <submittedName>
        <fullName evidence="2">22248_t:CDS:1</fullName>
    </submittedName>
</protein>